<evidence type="ECO:0000313" key="2">
    <source>
        <dbReference type="Proteomes" id="UP000603141"/>
    </source>
</evidence>
<proteinExistence type="predicted"/>
<feature type="non-terminal residue" evidence="1">
    <location>
        <position position="224"/>
    </location>
</feature>
<dbReference type="AlphaFoldDB" id="A0A934SFD9"/>
<sequence>MAEDLYDSFLQLTWDAYGAPSRLVSVGDPLWGGIEINGGQTVDEVPYTKATGIRALPMGNERNQLKFERCVIHDSVVAAFSRRLKASTLVPRNGADLHIQSTDGYAFLLKNAAIRSWPTGQLVDGQPTRFTREGLEIIGGSLVMDQVLQTVPRIILSGSITPDATGIYRQTAMADGGRWIYTLGGSPIPEIESGYAIYRTNVWSIIRITSGEPGELLWVGVNSL</sequence>
<accession>A0A934SFD9</accession>
<dbReference type="EMBL" id="JAENIJ010000153">
    <property type="protein sequence ID" value="MBK1884859.1"/>
    <property type="molecule type" value="Genomic_DNA"/>
</dbReference>
<organism evidence="1 2">
    <name type="scientific">Luteolibacter pohnpeiensis</name>
    <dbReference type="NCBI Taxonomy" id="454153"/>
    <lineage>
        <taxon>Bacteria</taxon>
        <taxon>Pseudomonadati</taxon>
        <taxon>Verrucomicrobiota</taxon>
        <taxon>Verrucomicrobiia</taxon>
        <taxon>Verrucomicrobiales</taxon>
        <taxon>Verrucomicrobiaceae</taxon>
        <taxon>Luteolibacter</taxon>
    </lineage>
</organism>
<name>A0A934SFD9_9BACT</name>
<dbReference type="Proteomes" id="UP000603141">
    <property type="component" value="Unassembled WGS sequence"/>
</dbReference>
<evidence type="ECO:0000313" key="1">
    <source>
        <dbReference type="EMBL" id="MBK1884859.1"/>
    </source>
</evidence>
<dbReference type="RefSeq" id="WP_200274430.1">
    <property type="nucleotide sequence ID" value="NZ_JAENIJ010000153.1"/>
</dbReference>
<protein>
    <submittedName>
        <fullName evidence="1">Uncharacterized protein</fullName>
    </submittedName>
</protein>
<reference evidence="1" key="1">
    <citation type="submission" date="2021-01" db="EMBL/GenBank/DDBJ databases">
        <title>Modified the classification status of verrucomicrobia.</title>
        <authorList>
            <person name="Feng X."/>
        </authorList>
    </citation>
    <scope>NUCLEOTIDE SEQUENCE</scope>
    <source>
        <strain evidence="1">KCTC 22041</strain>
    </source>
</reference>
<gene>
    <name evidence="1" type="ORF">JIN85_20785</name>
</gene>
<keyword evidence="2" id="KW-1185">Reference proteome</keyword>
<comment type="caution">
    <text evidence="1">The sequence shown here is derived from an EMBL/GenBank/DDBJ whole genome shotgun (WGS) entry which is preliminary data.</text>
</comment>